<keyword evidence="10 12" id="KW-0326">Glycosidase</keyword>
<evidence type="ECO:0000313" key="17">
    <source>
        <dbReference type="Proteomes" id="UP000186922"/>
    </source>
</evidence>
<evidence type="ECO:0000256" key="4">
    <source>
        <dbReference type="ARBA" id="ARBA00022801"/>
    </source>
</evidence>
<organism evidence="16 17">
    <name type="scientific">Ramazzottius varieornatus</name>
    <name type="common">Water bear</name>
    <name type="synonym">Tardigrade</name>
    <dbReference type="NCBI Taxonomy" id="947166"/>
    <lineage>
        <taxon>Eukaryota</taxon>
        <taxon>Metazoa</taxon>
        <taxon>Ecdysozoa</taxon>
        <taxon>Tardigrada</taxon>
        <taxon>Eutardigrada</taxon>
        <taxon>Parachela</taxon>
        <taxon>Hypsibioidea</taxon>
        <taxon>Ramazzottiidae</taxon>
        <taxon>Ramazzottius</taxon>
    </lineage>
</organism>
<sequence>MAKAKQQRGQGNQKENAAKPERALTALVNGSATSNDAHLEAPKRRWDNGKSASAPRKESPHALKKLSKKKSSSAFRASIAAVCVGILSVGAYYLFAHLEEQKILSPFAGPLIPYDRSYKNSLLWGTYRSGLYFGVRSRTPDSLEMGLMWFPYSGGKLNIRHLCDQNDRLRYGWLDHDGRSFGYQEILDDFANISTSFVKRFSEQTNDWVARISLQQNMQHRWSSKPADFRSKMGIFVYFKLEDAGKISPMVSSDELVGIEGSTPSLGNFKIHFKRHSETDVSSLFGGETSSFVATTFTKWTELKETILSSGAMLENNIGFKLGGIVSQTPNFIVLELGVFPKFTLDIVYEPLKPESGQSNSLGPISSSSLTELILNKRRQFNERFREVFRVRNEEHREFAQAVFSNLIGGIGYFYGESLVASKWSSTPVKSWKAGLYTAVPSRSFFPRGFLWDEGFHQLAISKWDVGLTREIMTSWLNLMNSKGWIAREQILGEEARSRVPEEFVVQNPEYANPPSLLLTVEAMLDSLDPDHPDEIDKTLKFFEFAFPRLQAWYNWFNTTQTGSRPGSYRWRGRNETTDRELNPKTLTSGLDDYPRASHPSNDERHVDLYCWMAYASGVLARVAEEVGENPTAYRNAELYLKDNALLDELHWSEKYGIYADYGRHTDTARLQRQQPSRPLPPGQSVSHLPMVRVFDTEPRLTHVDAFGYVSLFPLMLRIVEPSSPKLSLILDGLRDPKRLWTDYGVRSLSLDNPIHAARNTEHDPPYWRGAVWINMNYLILKALTFYGRAPGPYQDKSIKIAQELKHNLVTNMYRQWRKTGHVFEQYVDGEGKGSHPFTGWSSLIVLILSDFY</sequence>
<keyword evidence="7 12" id="KW-1133">Transmembrane helix</keyword>
<keyword evidence="9" id="KW-0325">Glycoprotein</keyword>
<dbReference type="Gene3D" id="2.70.98.110">
    <property type="entry name" value="Glycosyl hydrolase family 63, N-terminal domain"/>
    <property type="match status" value="1"/>
</dbReference>
<evidence type="ECO:0000256" key="8">
    <source>
        <dbReference type="ARBA" id="ARBA00023136"/>
    </source>
</evidence>
<evidence type="ECO:0000256" key="7">
    <source>
        <dbReference type="ARBA" id="ARBA00022989"/>
    </source>
</evidence>
<comment type="function">
    <text evidence="12">Cleaves the distal alpha 1,2-linked glucose residue from the Glc(3)Man(9)GlcNAc(2) oligosaccharide precursor.</text>
</comment>
<feature type="transmembrane region" description="Helical" evidence="12">
    <location>
        <begin position="74"/>
        <end position="95"/>
    </location>
</feature>
<keyword evidence="3 12" id="KW-0812">Transmembrane</keyword>
<feature type="compositionally biased region" description="Basic and acidic residues" evidence="13">
    <location>
        <begin position="573"/>
        <end position="583"/>
    </location>
</feature>
<feature type="region of interest" description="Disordered" evidence="13">
    <location>
        <begin position="567"/>
        <end position="599"/>
    </location>
</feature>
<keyword evidence="4 12" id="KW-0378">Hydrolase</keyword>
<keyword evidence="8 12" id="KW-0472">Membrane</keyword>
<gene>
    <name evidence="16" type="primary">RvY_08513-1</name>
    <name evidence="16" type="synonym">RvY_08513.1</name>
    <name evidence="16" type="ORF">RvY_08513</name>
</gene>
<feature type="domain" description="Glycosyl hydrolase family 63 N-terminal" evidence="15">
    <location>
        <begin position="121"/>
        <end position="280"/>
    </location>
</feature>
<dbReference type="GO" id="GO:0009311">
    <property type="term" value="P:oligosaccharide metabolic process"/>
    <property type="evidence" value="ECO:0007669"/>
    <property type="project" value="UniProtKB-UniRule"/>
</dbReference>
<dbReference type="GO" id="GO:0006487">
    <property type="term" value="P:protein N-linked glycosylation"/>
    <property type="evidence" value="ECO:0007669"/>
    <property type="project" value="UniProtKB-UniRule"/>
</dbReference>
<evidence type="ECO:0000259" key="14">
    <source>
        <dbReference type="Pfam" id="PF03200"/>
    </source>
</evidence>
<keyword evidence="5 12" id="KW-0256">Endoplasmic reticulum</keyword>
<dbReference type="InterPro" id="IPR031631">
    <property type="entry name" value="Glyco_hydro_63N"/>
</dbReference>
<comment type="caution">
    <text evidence="16">The sequence shown here is derived from an EMBL/GenBank/DDBJ whole genome shotgun (WGS) entry which is preliminary data.</text>
</comment>
<dbReference type="InterPro" id="IPR038518">
    <property type="entry name" value="Glyco_hydro_63N_sf"/>
</dbReference>
<comment type="catalytic activity">
    <reaction evidence="12">
        <text>N(4)-(alpha-D-Glc-(1-&gt;2)-alpha-D-Glc-(1-&gt;3)-alpha-D-Glc-(1-&gt;3)-alpha-D-Man-(1-&gt;2)-alpha-D-Man-(1-&gt;2)-alpha-D-Man-(1-&gt;3)-[alpha-D-Man-(1-&gt;2)-alpha-D-Man-(1-&gt;3)-[alpha-D-Man-(1-&gt;2)-alpha-D-Man-(1-&gt;6)]-alpha-D-Man-(1-&gt;6)]-beta-D-Man-(1-&gt;4)-beta-D-GlcNAc-(1-&gt;4)-beta-D-GlcNAc)-L-asparaginyl-[protein] + H2O = N(4)-(alpha-D-Glc-(1-&gt;3)-alpha-D-Glc-(1-&gt;3)-alpha-D-Man-(1-&gt;2)-alpha-D-Man-(1-&gt;2)-alpha-D-Man-(1-&gt;3)-[alpha-D-Man-(1-&gt;2)-alpha-D-Man-(1-&gt;3)-[alpha-D-Man-(1-&gt;2)-alpha-D-Man-(1-&gt;6)]-alpha-D-Man-(1-&gt;6)]-beta-D-Man-(1-&gt;4)-beta-D-GlcNAc-(1-&gt;4)-beta-D-GlcNAc)-L-asparaginyl-[protein] + beta-D-glucose</text>
        <dbReference type="Rhea" id="RHEA:55988"/>
        <dbReference type="Rhea" id="RHEA-COMP:12806"/>
        <dbReference type="Rhea" id="RHEA-COMP:14355"/>
        <dbReference type="ChEBI" id="CHEBI:15377"/>
        <dbReference type="ChEBI" id="CHEBI:15903"/>
        <dbReference type="ChEBI" id="CHEBI:59082"/>
        <dbReference type="ChEBI" id="CHEBI:132537"/>
        <dbReference type="EC" id="3.2.1.106"/>
    </reaction>
</comment>
<dbReference type="GO" id="GO:0004573">
    <property type="term" value="F:Glc3Man9GlcNAc2 oligosaccharide glucosidase activity"/>
    <property type="evidence" value="ECO:0007669"/>
    <property type="project" value="UniProtKB-UniRule"/>
</dbReference>
<evidence type="ECO:0000256" key="9">
    <source>
        <dbReference type="ARBA" id="ARBA00023180"/>
    </source>
</evidence>
<feature type="region of interest" description="Disordered" evidence="13">
    <location>
        <begin position="1"/>
        <end position="65"/>
    </location>
</feature>
<dbReference type="PANTHER" id="PTHR10412:SF11">
    <property type="entry name" value="MANNOSYL-OLIGOSACCHARIDE GLUCOSIDASE"/>
    <property type="match status" value="1"/>
</dbReference>
<evidence type="ECO:0000256" key="12">
    <source>
        <dbReference type="RuleBase" id="RU368089"/>
    </source>
</evidence>
<dbReference type="EC" id="3.2.1.106" evidence="11 12"/>
<evidence type="ECO:0000256" key="5">
    <source>
        <dbReference type="ARBA" id="ARBA00022824"/>
    </source>
</evidence>
<evidence type="ECO:0000256" key="3">
    <source>
        <dbReference type="ARBA" id="ARBA00022692"/>
    </source>
</evidence>
<reference evidence="16 17" key="1">
    <citation type="journal article" date="2016" name="Nat. Commun.">
        <title>Extremotolerant tardigrade genome and improved radiotolerance of human cultured cells by tardigrade-unique protein.</title>
        <authorList>
            <person name="Hashimoto T."/>
            <person name="Horikawa D.D."/>
            <person name="Saito Y."/>
            <person name="Kuwahara H."/>
            <person name="Kozuka-Hata H."/>
            <person name="Shin-I T."/>
            <person name="Minakuchi Y."/>
            <person name="Ohishi K."/>
            <person name="Motoyama A."/>
            <person name="Aizu T."/>
            <person name="Enomoto A."/>
            <person name="Kondo K."/>
            <person name="Tanaka S."/>
            <person name="Hara Y."/>
            <person name="Koshikawa S."/>
            <person name="Sagara H."/>
            <person name="Miura T."/>
            <person name="Yokobori S."/>
            <person name="Miyagawa K."/>
            <person name="Suzuki Y."/>
            <person name="Kubo T."/>
            <person name="Oyama M."/>
            <person name="Kohara Y."/>
            <person name="Fujiyama A."/>
            <person name="Arakawa K."/>
            <person name="Katayama T."/>
            <person name="Toyoda A."/>
            <person name="Kunieda T."/>
        </authorList>
    </citation>
    <scope>NUCLEOTIDE SEQUENCE [LARGE SCALE GENOMIC DNA]</scope>
    <source>
        <strain evidence="16 17">YOKOZUNA-1</strain>
    </source>
</reference>
<evidence type="ECO:0000256" key="2">
    <source>
        <dbReference type="ARBA" id="ARBA00010833"/>
    </source>
</evidence>
<feature type="domain" description="Glycosyl hydrolase family 63 C-terminal" evidence="14">
    <location>
        <begin position="367"/>
        <end position="850"/>
    </location>
</feature>
<dbReference type="GO" id="GO:0005789">
    <property type="term" value="C:endoplasmic reticulum membrane"/>
    <property type="evidence" value="ECO:0007669"/>
    <property type="project" value="UniProtKB-SubCell"/>
</dbReference>
<evidence type="ECO:0000313" key="16">
    <source>
        <dbReference type="EMBL" id="GAU97167.1"/>
    </source>
</evidence>
<dbReference type="Pfam" id="PF03200">
    <property type="entry name" value="Glyco_hydro_63"/>
    <property type="match status" value="1"/>
</dbReference>
<proteinExistence type="inferred from homology"/>
<accession>A0A1D1VBP4</accession>
<evidence type="ECO:0000259" key="15">
    <source>
        <dbReference type="Pfam" id="PF16923"/>
    </source>
</evidence>
<dbReference type="STRING" id="947166.A0A1D1VBP4"/>
<comment type="similarity">
    <text evidence="2 12">Belongs to the glycosyl hydrolase 63 family.</text>
</comment>
<protein>
    <recommendedName>
        <fullName evidence="11 12">Mannosyl-oligosaccharide glucosidase</fullName>
        <ecNumber evidence="11 12">3.2.1.106</ecNumber>
    </recommendedName>
</protein>
<evidence type="ECO:0000256" key="6">
    <source>
        <dbReference type="ARBA" id="ARBA00022968"/>
    </source>
</evidence>
<dbReference type="EMBL" id="BDGG01000004">
    <property type="protein sequence ID" value="GAU97167.1"/>
    <property type="molecule type" value="Genomic_DNA"/>
</dbReference>
<comment type="subcellular location">
    <subcellularLocation>
        <location evidence="1 12">Endoplasmic reticulum membrane</location>
        <topology evidence="1 12">Single-pass type II membrane protein</topology>
    </subcellularLocation>
</comment>
<name>A0A1D1VBP4_RAMVA</name>
<keyword evidence="6" id="KW-0735">Signal-anchor</keyword>
<dbReference type="Proteomes" id="UP000186922">
    <property type="component" value="Unassembled WGS sequence"/>
</dbReference>
<dbReference type="OrthoDB" id="410058at2759"/>
<evidence type="ECO:0000256" key="10">
    <source>
        <dbReference type="ARBA" id="ARBA00023295"/>
    </source>
</evidence>
<dbReference type="AlphaFoldDB" id="A0A1D1VBP4"/>
<dbReference type="InterPro" id="IPR031335">
    <property type="entry name" value="Glyco_hydro_63_C"/>
</dbReference>
<evidence type="ECO:0000256" key="1">
    <source>
        <dbReference type="ARBA" id="ARBA00004648"/>
    </source>
</evidence>
<dbReference type="InterPro" id="IPR004888">
    <property type="entry name" value="Glycoside_hydrolase_63"/>
</dbReference>
<dbReference type="Gene3D" id="1.50.10.10">
    <property type="match status" value="1"/>
</dbReference>
<dbReference type="InterPro" id="IPR008928">
    <property type="entry name" value="6-hairpin_glycosidase_sf"/>
</dbReference>
<dbReference type="PANTHER" id="PTHR10412">
    <property type="entry name" value="MANNOSYL-OLIGOSACCHARIDE GLUCOSIDASE"/>
    <property type="match status" value="1"/>
</dbReference>
<dbReference type="InterPro" id="IPR012341">
    <property type="entry name" value="6hp_glycosidase-like_sf"/>
</dbReference>
<dbReference type="Pfam" id="PF16923">
    <property type="entry name" value="Glyco_hydro_63N"/>
    <property type="match status" value="1"/>
</dbReference>
<evidence type="ECO:0000256" key="13">
    <source>
        <dbReference type="SAM" id="MobiDB-lite"/>
    </source>
</evidence>
<keyword evidence="17" id="KW-1185">Reference proteome</keyword>
<evidence type="ECO:0000256" key="11">
    <source>
        <dbReference type="ARBA" id="ARBA00038888"/>
    </source>
</evidence>
<dbReference type="SUPFAM" id="SSF48208">
    <property type="entry name" value="Six-hairpin glycosidases"/>
    <property type="match status" value="1"/>
</dbReference>
<feature type="compositionally biased region" description="Basic and acidic residues" evidence="13">
    <location>
        <begin position="37"/>
        <end position="48"/>
    </location>
</feature>